<dbReference type="Proteomes" id="UP001164743">
    <property type="component" value="Chromosome 6A"/>
</dbReference>
<dbReference type="RefSeq" id="XP_053021011.1">
    <property type="nucleotide sequence ID" value="XM_053170597.1"/>
</dbReference>
<gene>
    <name evidence="1" type="ORF">PtA15_6A84</name>
</gene>
<dbReference type="GeneID" id="77811481"/>
<protein>
    <submittedName>
        <fullName evidence="1">Uncharacterized protein</fullName>
    </submittedName>
</protein>
<sequence>MSDLPENLVNGLVDSFSTFQTSNDEQIKHHKALARQAVGDLNNKFVGIYNFPLRQANTPLNMFNWLQVRTKLREKLVSVLFPSFRQQVIAFAQAVLDLSDSPNKPILQLKLVVEVASLLRSTMEQLTSSLILISPPGLNPPHISHDKNLKKLKAFISQELVGRAYVATNGACTLFQTSRAVIEQSGDSLDD</sequence>
<evidence type="ECO:0000313" key="2">
    <source>
        <dbReference type="Proteomes" id="UP001164743"/>
    </source>
</evidence>
<keyword evidence="2" id="KW-1185">Reference proteome</keyword>
<evidence type="ECO:0000313" key="1">
    <source>
        <dbReference type="EMBL" id="WAQ85456.1"/>
    </source>
</evidence>
<organism evidence="1 2">
    <name type="scientific">Puccinia triticina</name>
    <dbReference type="NCBI Taxonomy" id="208348"/>
    <lineage>
        <taxon>Eukaryota</taxon>
        <taxon>Fungi</taxon>
        <taxon>Dikarya</taxon>
        <taxon>Basidiomycota</taxon>
        <taxon>Pucciniomycotina</taxon>
        <taxon>Pucciniomycetes</taxon>
        <taxon>Pucciniales</taxon>
        <taxon>Pucciniaceae</taxon>
        <taxon>Puccinia</taxon>
    </lineage>
</organism>
<accession>A0ABY7CJP0</accession>
<reference evidence="1" key="1">
    <citation type="submission" date="2022-10" db="EMBL/GenBank/DDBJ databases">
        <title>Puccinia triticina Genome sequencing and assembly.</title>
        <authorList>
            <person name="Li C."/>
        </authorList>
    </citation>
    <scope>NUCLEOTIDE SEQUENCE</scope>
    <source>
        <strain evidence="1">Pt15</strain>
    </source>
</reference>
<name>A0ABY7CJP0_9BASI</name>
<dbReference type="PANTHER" id="PTHR33069">
    <property type="entry name" value="CHROMOSOME 7, WHOLE GENOME SHOTGUN SEQUENCE-RELATED"/>
    <property type="match status" value="1"/>
</dbReference>
<dbReference type="EMBL" id="CP110426">
    <property type="protein sequence ID" value="WAQ85456.1"/>
    <property type="molecule type" value="Genomic_DNA"/>
</dbReference>
<proteinExistence type="predicted"/>
<dbReference type="PANTHER" id="PTHR33069:SF3">
    <property type="entry name" value="DYNEIN HEAVY CHAIN TAIL DOMAIN-CONTAINING PROTEIN"/>
    <property type="match status" value="1"/>
</dbReference>